<dbReference type="Pfam" id="PF03551">
    <property type="entry name" value="PadR"/>
    <property type="match status" value="1"/>
</dbReference>
<evidence type="ECO:0000313" key="2">
    <source>
        <dbReference type="EMBL" id="MQL55680.1"/>
    </source>
</evidence>
<name>A0A650CYD0_ACIAM</name>
<dbReference type="InterPro" id="IPR036390">
    <property type="entry name" value="WH_DNA-bd_sf"/>
</dbReference>
<reference evidence="3 4" key="2">
    <citation type="submission" date="2019-10" db="EMBL/GenBank/DDBJ databases">
        <title>Genome Sequences from Six Type Strain Members of the Archaeal Family Sulfolobaceae: Acidianus ambivalens, Acidianus infernus, Metallosphaera prunae, Stygiolobus azoricus, Sulfolobus metallicus, and Sulfurisphaera ohwakuensis.</title>
        <authorList>
            <person name="Counts J.A."/>
            <person name="Kelly R.M."/>
        </authorList>
    </citation>
    <scope>NUCLEOTIDE SEQUENCE [LARGE SCALE GENOMIC DNA]</scope>
    <source>
        <strain evidence="3 4">LEI 10</strain>
    </source>
</reference>
<protein>
    <submittedName>
        <fullName evidence="3">PadR family transcriptional regulator</fullName>
    </submittedName>
</protein>
<gene>
    <name evidence="3" type="ORF">D1866_06825</name>
    <name evidence="2" type="ORF">GFB69_07995</name>
</gene>
<dbReference type="SUPFAM" id="SSF46785">
    <property type="entry name" value="Winged helix' DNA-binding domain"/>
    <property type="match status" value="1"/>
</dbReference>
<dbReference type="EMBL" id="WHYS01000002">
    <property type="protein sequence ID" value="MQL55680.1"/>
    <property type="molecule type" value="Genomic_DNA"/>
</dbReference>
<evidence type="ECO:0000259" key="1">
    <source>
        <dbReference type="Pfam" id="PF03551"/>
    </source>
</evidence>
<evidence type="ECO:0000313" key="4">
    <source>
        <dbReference type="Proteomes" id="UP000426328"/>
    </source>
</evidence>
<evidence type="ECO:0000313" key="5">
    <source>
        <dbReference type="Proteomes" id="UP000474054"/>
    </source>
</evidence>
<dbReference type="AlphaFoldDB" id="A0A650CYD0"/>
<dbReference type="PANTHER" id="PTHR43252:SF2">
    <property type="entry name" value="TRANSCRIPTION REGULATOR, PADR-LIKE FAMILY"/>
    <property type="match status" value="1"/>
</dbReference>
<dbReference type="Proteomes" id="UP000426328">
    <property type="component" value="Chromosome"/>
</dbReference>
<sequence length="103" mass="12230">MMVFRGLLQVIIAYLIYRYGDMYGYEIKRKLEEIHGKKLPHGLVYITLKRMVNSDILEIYEKDGKKYYKLSEGGKEFLDNHVKVLQKVRSIIDEIVNFMNSTH</sequence>
<evidence type="ECO:0000313" key="3">
    <source>
        <dbReference type="EMBL" id="QGR22879.1"/>
    </source>
</evidence>
<accession>A0A650CYD0</accession>
<feature type="domain" description="Transcription regulator PadR N-terminal" evidence="1">
    <location>
        <begin position="18"/>
        <end position="79"/>
    </location>
</feature>
<dbReference type="InterPro" id="IPR036388">
    <property type="entry name" value="WH-like_DNA-bd_sf"/>
</dbReference>
<dbReference type="Proteomes" id="UP000474054">
    <property type="component" value="Unassembled WGS sequence"/>
</dbReference>
<dbReference type="EMBL" id="CP045482">
    <property type="protein sequence ID" value="QGR22879.1"/>
    <property type="molecule type" value="Genomic_DNA"/>
</dbReference>
<reference evidence="2 5" key="1">
    <citation type="submission" date="2019-10" db="EMBL/GenBank/DDBJ databases">
        <title>Comparative genomics of sulfur disproportionating microorganisms.</title>
        <authorList>
            <person name="Ward L.M."/>
            <person name="Bertran E."/>
            <person name="Johnston D."/>
        </authorList>
    </citation>
    <scope>NUCLEOTIDE SEQUENCE [LARGE SCALE GENOMIC DNA]</scope>
    <source>
        <strain evidence="2 5">DSM 3772</strain>
    </source>
</reference>
<organism evidence="3 4">
    <name type="scientific">Acidianus ambivalens</name>
    <name type="common">Desulfurolobus ambivalens</name>
    <dbReference type="NCBI Taxonomy" id="2283"/>
    <lineage>
        <taxon>Archaea</taxon>
        <taxon>Thermoproteota</taxon>
        <taxon>Thermoprotei</taxon>
        <taxon>Sulfolobales</taxon>
        <taxon>Sulfolobaceae</taxon>
        <taxon>Acidianus</taxon>
    </lineage>
</organism>
<dbReference type="Gene3D" id="1.10.10.10">
    <property type="entry name" value="Winged helix-like DNA-binding domain superfamily/Winged helix DNA-binding domain"/>
    <property type="match status" value="1"/>
</dbReference>
<keyword evidence="4" id="KW-1185">Reference proteome</keyword>
<proteinExistence type="predicted"/>
<dbReference type="PANTHER" id="PTHR43252">
    <property type="entry name" value="TRANSCRIPTIONAL REGULATOR YQJI"/>
    <property type="match status" value="1"/>
</dbReference>
<dbReference type="KEGG" id="aamb:D1866_06825"/>
<dbReference type="InterPro" id="IPR005149">
    <property type="entry name" value="Tscrpt_reg_PadR_N"/>
</dbReference>